<dbReference type="EMBL" id="KZ678444">
    <property type="protein sequence ID" value="PSR84379.1"/>
    <property type="molecule type" value="Genomic_DNA"/>
</dbReference>
<evidence type="ECO:0000313" key="1">
    <source>
        <dbReference type="EMBL" id="PSR84379.1"/>
    </source>
</evidence>
<dbReference type="Gene3D" id="1.25.40.10">
    <property type="entry name" value="Tetratricopeptide repeat domain"/>
    <property type="match status" value="1"/>
</dbReference>
<sequence length="414" mass="47295">MIPLLVTVLSYLDDVELGAELRIALADVCLSASYFGLLKWKDHMLKIAQDLGEAEPKFARKHHIRLSEIYRIKSGATLPPMVGLESREIGERIHCGNVVLLRLKFLVDQNISVSQVEAVAQLFQPSGTLSNQERRLVMNIQAIVARAYLHQGDFEEAAKRYSALMQEHISAESQITIDHSILTNYAEALCELGRFSQAIKHIQTEIEYRTSFTGTRLHLTLANAWLMQCLRRYWDSGVVDQTSLREAEEKYQKYLESWNQRFDRHASRFMKYNKYLALAGMAVSKHISTFNQLADTTIPDVMRAWEITRIAALDCSPQPRSAVMVAHYSQSVLAYCFGYEKEAKQFYQSAKTLFENTNKQYHFIGQGTVWLDILRSKAPNILFRFTSIPGVRALWAQRQLAASDLTSESDKETL</sequence>
<name>A0A2T3A7R1_9PEZI</name>
<reference evidence="1 2" key="1">
    <citation type="journal article" date="2018" name="Mycol. Prog.">
        <title>Coniella lustricola, a new species from submerged detritus.</title>
        <authorList>
            <person name="Raudabaugh D.B."/>
            <person name="Iturriaga T."/>
            <person name="Carver A."/>
            <person name="Mondo S."/>
            <person name="Pangilinan J."/>
            <person name="Lipzen A."/>
            <person name="He G."/>
            <person name="Amirebrahimi M."/>
            <person name="Grigoriev I.V."/>
            <person name="Miller A.N."/>
        </authorList>
    </citation>
    <scope>NUCLEOTIDE SEQUENCE [LARGE SCALE GENOMIC DNA]</scope>
    <source>
        <strain evidence="1 2">B22-T-1</strain>
    </source>
</reference>
<keyword evidence="2" id="KW-1185">Reference proteome</keyword>
<dbReference type="InParanoid" id="A0A2T3A7R1"/>
<dbReference type="OrthoDB" id="5182912at2759"/>
<proteinExistence type="predicted"/>
<dbReference type="SUPFAM" id="SSF48452">
    <property type="entry name" value="TPR-like"/>
    <property type="match status" value="1"/>
</dbReference>
<organism evidence="1 2">
    <name type="scientific">Coniella lustricola</name>
    <dbReference type="NCBI Taxonomy" id="2025994"/>
    <lineage>
        <taxon>Eukaryota</taxon>
        <taxon>Fungi</taxon>
        <taxon>Dikarya</taxon>
        <taxon>Ascomycota</taxon>
        <taxon>Pezizomycotina</taxon>
        <taxon>Sordariomycetes</taxon>
        <taxon>Sordariomycetidae</taxon>
        <taxon>Diaporthales</taxon>
        <taxon>Schizoparmaceae</taxon>
        <taxon>Coniella</taxon>
    </lineage>
</organism>
<evidence type="ECO:0008006" key="3">
    <source>
        <dbReference type="Google" id="ProtNLM"/>
    </source>
</evidence>
<accession>A0A2T3A7R1</accession>
<dbReference type="InterPro" id="IPR011990">
    <property type="entry name" value="TPR-like_helical_dom_sf"/>
</dbReference>
<gene>
    <name evidence="1" type="ORF">BD289DRAFT_262583</name>
</gene>
<evidence type="ECO:0000313" key="2">
    <source>
        <dbReference type="Proteomes" id="UP000241462"/>
    </source>
</evidence>
<protein>
    <recommendedName>
        <fullName evidence="3">Tetratricopeptide repeat protein</fullName>
    </recommendedName>
</protein>
<dbReference type="AlphaFoldDB" id="A0A2T3A7R1"/>
<dbReference type="Proteomes" id="UP000241462">
    <property type="component" value="Unassembled WGS sequence"/>
</dbReference>